<keyword evidence="3" id="KW-0408">Iron</keyword>
<organism evidence="8 9">
    <name type="scientific">Candidatus Kerfeldbacteria bacterium RIFCSPHIGHO2_02_FULL_42_14</name>
    <dbReference type="NCBI Taxonomy" id="1798540"/>
    <lineage>
        <taxon>Bacteria</taxon>
        <taxon>Candidatus Kerfeldiibacteriota</taxon>
    </lineage>
</organism>
<dbReference type="GO" id="GO:0051537">
    <property type="term" value="F:2 iron, 2 sulfur cluster binding"/>
    <property type="evidence" value="ECO:0007669"/>
    <property type="project" value="UniProtKB-KW"/>
</dbReference>
<keyword evidence="2" id="KW-0479">Metal-binding</keyword>
<evidence type="ECO:0000256" key="3">
    <source>
        <dbReference type="ARBA" id="ARBA00023004"/>
    </source>
</evidence>
<reference evidence="8 9" key="1">
    <citation type="journal article" date="2016" name="Nat. Commun.">
        <title>Thousands of microbial genomes shed light on interconnected biogeochemical processes in an aquifer system.</title>
        <authorList>
            <person name="Anantharaman K."/>
            <person name="Brown C.T."/>
            <person name="Hug L.A."/>
            <person name="Sharon I."/>
            <person name="Castelle C.J."/>
            <person name="Probst A.J."/>
            <person name="Thomas B.C."/>
            <person name="Singh A."/>
            <person name="Wilkins M.J."/>
            <person name="Karaoz U."/>
            <person name="Brodie E.L."/>
            <person name="Williams K.H."/>
            <person name="Hubbard S.S."/>
            <person name="Banfield J.F."/>
        </authorList>
    </citation>
    <scope>NUCLEOTIDE SEQUENCE [LARGE SCALE GENOMIC DNA]</scope>
</reference>
<evidence type="ECO:0000256" key="4">
    <source>
        <dbReference type="ARBA" id="ARBA00023014"/>
    </source>
</evidence>
<comment type="caution">
    <text evidence="8">The sequence shown here is derived from an EMBL/GenBank/DDBJ whole genome shotgun (WGS) entry which is preliminary data.</text>
</comment>
<evidence type="ECO:0000313" key="9">
    <source>
        <dbReference type="Proteomes" id="UP000177165"/>
    </source>
</evidence>
<dbReference type="EMBL" id="MHKB01000002">
    <property type="protein sequence ID" value="OGY80010.1"/>
    <property type="molecule type" value="Genomic_DNA"/>
</dbReference>
<dbReference type="Proteomes" id="UP000177165">
    <property type="component" value="Unassembled WGS sequence"/>
</dbReference>
<dbReference type="GO" id="GO:0046872">
    <property type="term" value="F:metal ion binding"/>
    <property type="evidence" value="ECO:0007669"/>
    <property type="project" value="UniProtKB-KW"/>
</dbReference>
<dbReference type="InterPro" id="IPR017941">
    <property type="entry name" value="Rieske_2Fe-2S"/>
</dbReference>
<sequence>MQKILIGTTREFAKYPTKRYSVKGHDILVSHVGDKFFATDALCTHEEVSLSEGTLEGPIITCAAHGAQFDVRTGEAQRFPAVEGLRTYPLVVEGEHIYILFEAAEK</sequence>
<dbReference type="SUPFAM" id="SSF50022">
    <property type="entry name" value="ISP domain"/>
    <property type="match status" value="1"/>
</dbReference>
<dbReference type="PANTHER" id="PTHR21496">
    <property type="entry name" value="FERREDOXIN-RELATED"/>
    <property type="match status" value="1"/>
</dbReference>
<comment type="similarity">
    <text evidence="6">Belongs to the bacterial ring-hydroxylating dioxygenase ferredoxin component family.</text>
</comment>
<evidence type="ECO:0000256" key="2">
    <source>
        <dbReference type="ARBA" id="ARBA00022723"/>
    </source>
</evidence>
<evidence type="ECO:0000256" key="6">
    <source>
        <dbReference type="ARBA" id="ARBA00038001"/>
    </source>
</evidence>
<dbReference type="PANTHER" id="PTHR21496:SF0">
    <property type="entry name" value="RIESKE DOMAIN-CONTAINING PROTEIN"/>
    <property type="match status" value="1"/>
</dbReference>
<dbReference type="AlphaFoldDB" id="A0A1G2AVI3"/>
<evidence type="ECO:0000313" key="8">
    <source>
        <dbReference type="EMBL" id="OGY80010.1"/>
    </source>
</evidence>
<comment type="cofactor">
    <cofactor evidence="5">
        <name>[2Fe-2S] cluster</name>
        <dbReference type="ChEBI" id="CHEBI:190135"/>
    </cofactor>
</comment>
<dbReference type="CDD" id="cd03528">
    <property type="entry name" value="Rieske_RO_ferredoxin"/>
    <property type="match status" value="1"/>
</dbReference>
<evidence type="ECO:0000256" key="1">
    <source>
        <dbReference type="ARBA" id="ARBA00022714"/>
    </source>
</evidence>
<protein>
    <recommendedName>
        <fullName evidence="7">Rieske domain-containing protein</fullName>
    </recommendedName>
</protein>
<feature type="domain" description="Rieske" evidence="7">
    <location>
        <begin position="7"/>
        <end position="99"/>
    </location>
</feature>
<keyword evidence="1" id="KW-0001">2Fe-2S</keyword>
<evidence type="ECO:0000259" key="7">
    <source>
        <dbReference type="PROSITE" id="PS51296"/>
    </source>
</evidence>
<keyword evidence="4" id="KW-0411">Iron-sulfur</keyword>
<gene>
    <name evidence="8" type="ORF">A3B74_05130</name>
</gene>
<dbReference type="InterPro" id="IPR036922">
    <property type="entry name" value="Rieske_2Fe-2S_sf"/>
</dbReference>
<dbReference type="STRING" id="1798540.A3B74_05130"/>
<proteinExistence type="inferred from homology"/>
<evidence type="ECO:0000256" key="5">
    <source>
        <dbReference type="ARBA" id="ARBA00034078"/>
    </source>
</evidence>
<name>A0A1G2AVI3_9BACT</name>
<dbReference type="Pfam" id="PF00355">
    <property type="entry name" value="Rieske"/>
    <property type="match status" value="1"/>
</dbReference>
<accession>A0A1G2AVI3</accession>
<dbReference type="Gene3D" id="2.102.10.10">
    <property type="entry name" value="Rieske [2Fe-2S] iron-sulphur domain"/>
    <property type="match status" value="1"/>
</dbReference>
<dbReference type="PROSITE" id="PS51296">
    <property type="entry name" value="RIESKE"/>
    <property type="match status" value="1"/>
</dbReference>